<dbReference type="GO" id="GO:0003723">
    <property type="term" value="F:RNA binding"/>
    <property type="evidence" value="ECO:0007669"/>
    <property type="project" value="UniProtKB-KW"/>
</dbReference>
<dbReference type="InterPro" id="IPR002942">
    <property type="entry name" value="S4_RNA-bd"/>
</dbReference>
<keyword evidence="3 5" id="KW-0413">Isomerase</keyword>
<evidence type="ECO:0000256" key="3">
    <source>
        <dbReference type="ARBA" id="ARBA00023235"/>
    </source>
</evidence>
<evidence type="ECO:0000256" key="4">
    <source>
        <dbReference type="PROSITE-ProRule" id="PRU00182"/>
    </source>
</evidence>
<dbReference type="PROSITE" id="PS01149">
    <property type="entry name" value="PSI_RSU"/>
    <property type="match status" value="1"/>
</dbReference>
<dbReference type="SUPFAM" id="SSF55174">
    <property type="entry name" value="Alpha-L RNA-binding motif"/>
    <property type="match status" value="1"/>
</dbReference>
<sequence>MEERLQKILAYAGVGSRRECEQLIVQGSVFVNGERVTELGIKLDPAQCMIKVDGTLISTAVQDNTPQYLILHKPRGYLTTMKPDPDERPTLLDLLNRKVLKHRVYPVGRLDFNSEGLILLTNDGELAYRLTHPKFKVLKTYEVKVHGIPPRRILDILANGVNLEDGRTRPAQVKFLRTTGRNAWISISIFEGKKRQVRRMCEKVRFPVTKLRRVKIGNLKLHGLPLGQHRFLEEREIRKLKEAVKLV</sequence>
<accession>A0A2G6KIH8</accession>
<keyword evidence="2 4" id="KW-0694">RNA-binding</keyword>
<dbReference type="Pfam" id="PF01479">
    <property type="entry name" value="S4"/>
    <property type="match status" value="1"/>
</dbReference>
<evidence type="ECO:0000256" key="2">
    <source>
        <dbReference type="ARBA" id="ARBA00022884"/>
    </source>
</evidence>
<dbReference type="InterPro" id="IPR020103">
    <property type="entry name" value="PsdUridine_synth_cat_dom_sf"/>
</dbReference>
<dbReference type="Gene3D" id="3.10.290.10">
    <property type="entry name" value="RNA-binding S4 domain"/>
    <property type="match status" value="1"/>
</dbReference>
<dbReference type="PANTHER" id="PTHR47683">
    <property type="entry name" value="PSEUDOURIDINE SYNTHASE FAMILY PROTEIN-RELATED"/>
    <property type="match status" value="1"/>
</dbReference>
<dbReference type="PANTHER" id="PTHR47683:SF2">
    <property type="entry name" value="RNA-BINDING S4 DOMAIN-CONTAINING PROTEIN"/>
    <property type="match status" value="1"/>
</dbReference>
<evidence type="ECO:0000256" key="1">
    <source>
        <dbReference type="ARBA" id="ARBA00008348"/>
    </source>
</evidence>
<dbReference type="SMART" id="SM00363">
    <property type="entry name" value="S4"/>
    <property type="match status" value="1"/>
</dbReference>
<dbReference type="EC" id="5.4.99.-" evidence="5"/>
<dbReference type="SUPFAM" id="SSF55120">
    <property type="entry name" value="Pseudouridine synthase"/>
    <property type="match status" value="1"/>
</dbReference>
<comment type="similarity">
    <text evidence="1 5">Belongs to the pseudouridine synthase RsuA family.</text>
</comment>
<organism evidence="7 8">
    <name type="scientific">candidate division KSB3 bacterium</name>
    <dbReference type="NCBI Taxonomy" id="2044937"/>
    <lineage>
        <taxon>Bacteria</taxon>
        <taxon>candidate division KSB3</taxon>
    </lineage>
</organism>
<reference evidence="7 8" key="1">
    <citation type="submission" date="2017-10" db="EMBL/GenBank/DDBJ databases">
        <title>Novel microbial diversity and functional potential in the marine mammal oral microbiome.</title>
        <authorList>
            <person name="Dudek N.K."/>
            <person name="Sun C.L."/>
            <person name="Burstein D."/>
            <person name="Kantor R.S."/>
            <person name="Aliaga Goltsman D.S."/>
            <person name="Bik E.M."/>
            <person name="Thomas B.C."/>
            <person name="Banfield J.F."/>
            <person name="Relman D.A."/>
        </authorList>
    </citation>
    <scope>NUCLEOTIDE SEQUENCE [LARGE SCALE GENOMIC DNA]</scope>
    <source>
        <strain evidence="7">DOLJORAL78_47_16</strain>
    </source>
</reference>
<dbReference type="InterPro" id="IPR036986">
    <property type="entry name" value="S4_RNA-bd_sf"/>
</dbReference>
<dbReference type="CDD" id="cd02870">
    <property type="entry name" value="PseudoU_synth_RsuA_like"/>
    <property type="match status" value="1"/>
</dbReference>
<dbReference type="Pfam" id="PF00849">
    <property type="entry name" value="PseudoU_synth_2"/>
    <property type="match status" value="1"/>
</dbReference>
<dbReference type="InterPro" id="IPR042092">
    <property type="entry name" value="PsdUridine_s_RsuA/RluB/E/F_cat"/>
</dbReference>
<dbReference type="InterPro" id="IPR006145">
    <property type="entry name" value="PsdUridine_synth_RsuA/RluA"/>
</dbReference>
<evidence type="ECO:0000313" key="8">
    <source>
        <dbReference type="Proteomes" id="UP000230821"/>
    </source>
</evidence>
<dbReference type="InterPro" id="IPR020094">
    <property type="entry name" value="TruA/RsuA/RluB/E/F_N"/>
</dbReference>
<dbReference type="GO" id="GO:0120159">
    <property type="term" value="F:rRNA pseudouridine synthase activity"/>
    <property type="evidence" value="ECO:0007669"/>
    <property type="project" value="UniProtKB-ARBA"/>
</dbReference>
<dbReference type="CDD" id="cd00165">
    <property type="entry name" value="S4"/>
    <property type="match status" value="1"/>
</dbReference>
<dbReference type="GO" id="GO:0000455">
    <property type="term" value="P:enzyme-directed rRNA pseudouridine synthesis"/>
    <property type="evidence" value="ECO:0007669"/>
    <property type="project" value="UniProtKB-ARBA"/>
</dbReference>
<evidence type="ECO:0000259" key="6">
    <source>
        <dbReference type="SMART" id="SM00363"/>
    </source>
</evidence>
<dbReference type="InterPro" id="IPR000748">
    <property type="entry name" value="PsdUridine_synth_RsuA/RluB/E/F"/>
</dbReference>
<dbReference type="InterPro" id="IPR018496">
    <property type="entry name" value="PsdUridine_synth_RsuA/RluB_CS"/>
</dbReference>
<feature type="domain" description="RNA-binding S4" evidence="6">
    <location>
        <begin position="3"/>
        <end position="66"/>
    </location>
</feature>
<dbReference type="EMBL" id="PDSK01000042">
    <property type="protein sequence ID" value="PIE35478.1"/>
    <property type="molecule type" value="Genomic_DNA"/>
</dbReference>
<dbReference type="FunFam" id="3.10.290.10:FF:000003">
    <property type="entry name" value="Pseudouridine synthase"/>
    <property type="match status" value="1"/>
</dbReference>
<gene>
    <name evidence="7" type="ORF">CSA56_04120</name>
</gene>
<dbReference type="InterPro" id="IPR050343">
    <property type="entry name" value="RsuA_PseudoU_synthase"/>
</dbReference>
<dbReference type="PROSITE" id="PS50889">
    <property type="entry name" value="S4"/>
    <property type="match status" value="1"/>
</dbReference>
<dbReference type="FunFam" id="3.30.70.1560:FF:000001">
    <property type="entry name" value="Pseudouridine synthase"/>
    <property type="match status" value="1"/>
</dbReference>
<evidence type="ECO:0000256" key="5">
    <source>
        <dbReference type="RuleBase" id="RU003887"/>
    </source>
</evidence>
<dbReference type="AlphaFoldDB" id="A0A2G6KIH8"/>
<evidence type="ECO:0000313" key="7">
    <source>
        <dbReference type="EMBL" id="PIE35478.1"/>
    </source>
</evidence>
<proteinExistence type="inferred from homology"/>
<dbReference type="Gene3D" id="3.30.70.580">
    <property type="entry name" value="Pseudouridine synthase I, catalytic domain, N-terminal subdomain"/>
    <property type="match status" value="1"/>
</dbReference>
<protein>
    <recommendedName>
        <fullName evidence="5">Pseudouridine synthase</fullName>
        <ecNumber evidence="5">5.4.99.-</ecNumber>
    </recommendedName>
</protein>
<dbReference type="NCBIfam" id="TIGR00093">
    <property type="entry name" value="pseudouridine synthase"/>
    <property type="match status" value="1"/>
</dbReference>
<dbReference type="Proteomes" id="UP000230821">
    <property type="component" value="Unassembled WGS sequence"/>
</dbReference>
<dbReference type="GO" id="GO:0005829">
    <property type="term" value="C:cytosol"/>
    <property type="evidence" value="ECO:0007669"/>
    <property type="project" value="UniProtKB-ARBA"/>
</dbReference>
<dbReference type="Gene3D" id="3.30.70.1560">
    <property type="entry name" value="Alpha-L RNA-binding motif"/>
    <property type="match status" value="1"/>
</dbReference>
<name>A0A2G6KIH8_9BACT</name>
<comment type="caution">
    <text evidence="7">The sequence shown here is derived from an EMBL/GenBank/DDBJ whole genome shotgun (WGS) entry which is preliminary data.</text>
</comment>